<evidence type="ECO:0000256" key="1">
    <source>
        <dbReference type="SAM" id="Phobius"/>
    </source>
</evidence>
<feature type="transmembrane region" description="Helical" evidence="1">
    <location>
        <begin position="12"/>
        <end position="33"/>
    </location>
</feature>
<evidence type="ECO:0000313" key="4">
    <source>
        <dbReference type="Proteomes" id="UP000646484"/>
    </source>
</evidence>
<feature type="domain" description="ABC-type uncharacterised transport system" evidence="2">
    <location>
        <begin position="451"/>
        <end position="700"/>
    </location>
</feature>
<keyword evidence="4" id="KW-1185">Reference proteome</keyword>
<sequence length="766" mass="85778">MRKILKIAGNELKALFYSPVAWFILVIFVFQAGSSGVQWLQAFLRQQFLGDPIEYSITTALLTGMTGMFTAIQQNLYLYIPLLTMGLMSRELGSGSVKLLYSSPVTAGQIVWGKFISMMVYGLLLVGVLLVINLFVACIVPSYDFGLLFSGLLGLFLLMCAYASIGLYMSCQTSYQVVAAMGTLAVLIVLNFIGEVGQSVEFVREITYWLSIKGRATQFINGLVCSEDLLYFVIVIAFFLTLSIMKIEGHRAKRSRWVSIGRYCAVVAVVVAAGYLTSRPGWLLYHDMTADKTQTLTKGSQDILANMKGDLTITTYVNLLGVNSTYGMPERVKGDMENFKQYIRFKSNIELKYVYYYLLDNENIRVRYPGLSDREVAMKYTDIQKLNIDMFLSPEEIKKQIDLAPEGYRFVRQLTLDNGEKVFLRLFEDQLVFPREAEISAAMKRLIVKPPKVAFLTGHGERDVNNVGDRDYFSFANNKTFRYALINQGFDVISLDLSRGGTIPVDVDILVIADMRIPFTEQEQQAFDQYIARGGNLIIAGEPGRQAVMNPLVEPFGVRFMPGMLVQPTKDFNVDLIQCDVTKAAAEMTYAYERLLKKKNKITMPGAVGLDYTTDKGFRVQPILTTADSGCWNEPSVQRASELKAPLSLGTGIVGQAYPTALALDRQSGGKEQRIIILGDADCISNAELMMFRKGIDASNYSLITESFRWLSGGEFPINTRRPDPQDTSVSMELPSMIWVRIGFLGVFPLCFIVCGIVVGYRRKKR</sequence>
<dbReference type="Pfam" id="PF09822">
    <property type="entry name" value="ABC_transp_aux"/>
    <property type="match status" value="1"/>
</dbReference>
<gene>
    <name evidence="3" type="ORF">H8S64_09615</name>
</gene>
<feature type="transmembrane region" description="Helical" evidence="1">
    <location>
        <begin position="53"/>
        <end position="80"/>
    </location>
</feature>
<reference evidence="3 4" key="1">
    <citation type="submission" date="2020-08" db="EMBL/GenBank/DDBJ databases">
        <title>Genome public.</title>
        <authorList>
            <person name="Liu C."/>
            <person name="Sun Q."/>
        </authorList>
    </citation>
    <scope>NUCLEOTIDE SEQUENCE [LARGE SCALE GENOMIC DNA]</scope>
    <source>
        <strain evidence="3 4">NSJ-56</strain>
    </source>
</reference>
<dbReference type="EMBL" id="JACOOH010000004">
    <property type="protein sequence ID" value="MBC5621355.1"/>
    <property type="molecule type" value="Genomic_DNA"/>
</dbReference>
<dbReference type="Pfam" id="PF12679">
    <property type="entry name" value="ABC2_membrane_2"/>
    <property type="match status" value="1"/>
</dbReference>
<organism evidence="3 4">
    <name type="scientific">Butyricimonas hominis</name>
    <dbReference type="NCBI Taxonomy" id="2763032"/>
    <lineage>
        <taxon>Bacteria</taxon>
        <taxon>Pseudomonadati</taxon>
        <taxon>Bacteroidota</taxon>
        <taxon>Bacteroidia</taxon>
        <taxon>Bacteroidales</taxon>
        <taxon>Odoribacteraceae</taxon>
        <taxon>Butyricimonas</taxon>
    </lineage>
</organism>
<accession>A0ABR7D1H0</accession>
<evidence type="ECO:0000259" key="2">
    <source>
        <dbReference type="Pfam" id="PF09822"/>
    </source>
</evidence>
<feature type="transmembrane region" description="Helical" evidence="1">
    <location>
        <begin position="738"/>
        <end position="761"/>
    </location>
</feature>
<feature type="transmembrane region" description="Helical" evidence="1">
    <location>
        <begin position="120"/>
        <end position="143"/>
    </location>
</feature>
<keyword evidence="1" id="KW-1133">Transmembrane helix</keyword>
<protein>
    <submittedName>
        <fullName evidence="3">Gldg family protein</fullName>
    </submittedName>
</protein>
<dbReference type="Proteomes" id="UP000646484">
    <property type="component" value="Unassembled WGS sequence"/>
</dbReference>
<proteinExistence type="predicted"/>
<keyword evidence="1" id="KW-0812">Transmembrane</keyword>
<keyword evidence="1" id="KW-0472">Membrane</keyword>
<evidence type="ECO:0000313" key="3">
    <source>
        <dbReference type="EMBL" id="MBC5621355.1"/>
    </source>
</evidence>
<name>A0ABR7D1H0_9BACT</name>
<dbReference type="InterPro" id="IPR019196">
    <property type="entry name" value="ABC_transp_unknown"/>
</dbReference>
<dbReference type="RefSeq" id="WP_186975909.1">
    <property type="nucleotide sequence ID" value="NZ_JACOOH010000004.1"/>
</dbReference>
<comment type="caution">
    <text evidence="3">The sequence shown here is derived from an EMBL/GenBank/DDBJ whole genome shotgun (WGS) entry which is preliminary data.</text>
</comment>
<feature type="transmembrane region" description="Helical" evidence="1">
    <location>
        <begin position="229"/>
        <end position="245"/>
    </location>
</feature>
<feature type="transmembrane region" description="Helical" evidence="1">
    <location>
        <begin position="257"/>
        <end position="276"/>
    </location>
</feature>
<feature type="transmembrane region" description="Helical" evidence="1">
    <location>
        <begin position="149"/>
        <end position="168"/>
    </location>
</feature>
<feature type="transmembrane region" description="Helical" evidence="1">
    <location>
        <begin position="175"/>
        <end position="194"/>
    </location>
</feature>